<dbReference type="AlphaFoldDB" id="A0A5Q0TKR1"/>
<protein>
    <submittedName>
        <fullName evidence="1">VOC family protein</fullName>
    </submittedName>
</protein>
<dbReference type="PANTHER" id="PTHR37519">
    <property type="match status" value="1"/>
</dbReference>
<dbReference type="SUPFAM" id="SSF54593">
    <property type="entry name" value="Glyoxalase/Bleomycin resistance protein/Dihydroxybiphenyl dioxygenase"/>
    <property type="match status" value="1"/>
</dbReference>
<proteinExistence type="predicted"/>
<dbReference type="GO" id="GO:0005829">
    <property type="term" value="C:cytosol"/>
    <property type="evidence" value="ECO:0007669"/>
    <property type="project" value="TreeGrafter"/>
</dbReference>
<evidence type="ECO:0000313" key="1">
    <source>
        <dbReference type="EMBL" id="QGA66049.1"/>
    </source>
</evidence>
<sequence length="195" mass="21755">MDPLIQQLSPAAMALSVVDFWQKMDALAQLIGLDYHDLKADHLAMRINDQVVAEQVHRAWLSEGQQISNAMINGRAIIVIHLDSALQVTDHKIDCLELPYPSDKAYPQQGWEHVEFVVPSKAQTAEQLVEQIKRQFPLMAKKWGRFAELGVKVKLSSPQGAGERLVNPTVAFKHQGVCIKLHPHSLQAVIASEAK</sequence>
<dbReference type="InterPro" id="IPR029068">
    <property type="entry name" value="Glyas_Bleomycin-R_OHBP_Dase"/>
</dbReference>
<dbReference type="Gene3D" id="3.10.180.10">
    <property type="entry name" value="2,3-Dihydroxybiphenyl 1,2-Dioxygenase, domain 1"/>
    <property type="match status" value="1"/>
</dbReference>
<gene>
    <name evidence="1" type="ORF">GFB47_07565</name>
</gene>
<dbReference type="EMBL" id="CP045699">
    <property type="protein sequence ID" value="QGA66049.1"/>
    <property type="molecule type" value="Genomic_DNA"/>
</dbReference>
<organism evidence="1 2">
    <name type="scientific">Vibrio algicola</name>
    <dbReference type="NCBI Taxonomy" id="2662262"/>
    <lineage>
        <taxon>Bacteria</taxon>
        <taxon>Pseudomonadati</taxon>
        <taxon>Pseudomonadota</taxon>
        <taxon>Gammaproteobacteria</taxon>
        <taxon>Vibrionales</taxon>
        <taxon>Vibrionaceae</taxon>
        <taxon>Vibrio</taxon>
    </lineage>
</organism>
<dbReference type="PANTHER" id="PTHR37519:SF1">
    <property type="entry name" value="DIHYDROXYBIPHENYL DIOXYGENASE DOMAIN-CONTAINING PROTEIN"/>
    <property type="match status" value="1"/>
</dbReference>
<dbReference type="InterPro" id="IPR010393">
    <property type="entry name" value="DUF991_YecM-like"/>
</dbReference>
<dbReference type="Pfam" id="PF06185">
    <property type="entry name" value="YecM"/>
    <property type="match status" value="1"/>
</dbReference>
<dbReference type="NCBIfam" id="NF008683">
    <property type="entry name" value="PRK11700.1-6"/>
    <property type="match status" value="1"/>
</dbReference>
<accession>A0A5Q0TKR1</accession>
<evidence type="ECO:0000313" key="2">
    <source>
        <dbReference type="Proteomes" id="UP000348942"/>
    </source>
</evidence>
<keyword evidence="2" id="KW-1185">Reference proteome</keyword>
<name>A0A5Q0TKR1_9VIBR</name>
<dbReference type="Proteomes" id="UP000348942">
    <property type="component" value="Chromosome 1"/>
</dbReference>
<reference evidence="1 2" key="1">
    <citation type="submission" date="2019-10" db="EMBL/GenBank/DDBJ databases">
        <title>Vibrio sp. nov., isolated from Coralline algae surface.</title>
        <authorList>
            <person name="Geng Y."/>
            <person name="Zhang X."/>
        </authorList>
    </citation>
    <scope>NUCLEOTIDE SEQUENCE [LARGE SCALE GENOMIC DNA]</scope>
    <source>
        <strain evidence="1 2">SM1977</strain>
    </source>
</reference>